<comment type="cofactor">
    <cofactor evidence="1">
        <name>Mn(2+)</name>
        <dbReference type="ChEBI" id="CHEBI:29035"/>
    </cofactor>
</comment>
<proteinExistence type="predicted"/>
<keyword evidence="4" id="KW-0378">Hydrolase</keyword>
<dbReference type="Pfam" id="PF00293">
    <property type="entry name" value="NUDIX"/>
    <property type="match status" value="1"/>
</dbReference>
<dbReference type="Gene3D" id="3.90.79.10">
    <property type="entry name" value="Nucleoside Triphosphate Pyrophosphohydrolase"/>
    <property type="match status" value="1"/>
</dbReference>
<evidence type="ECO:0000256" key="3">
    <source>
        <dbReference type="ARBA" id="ARBA00022723"/>
    </source>
</evidence>
<dbReference type="InterPro" id="IPR045121">
    <property type="entry name" value="CoAse"/>
</dbReference>
<name>A0A1P8K3N9_9BURK</name>
<dbReference type="NCBIfam" id="NF007980">
    <property type="entry name" value="PRK10707.1"/>
    <property type="match status" value="1"/>
</dbReference>
<keyword evidence="5" id="KW-0460">Magnesium</keyword>
<evidence type="ECO:0000256" key="1">
    <source>
        <dbReference type="ARBA" id="ARBA00001936"/>
    </source>
</evidence>
<gene>
    <name evidence="8" type="ORF">RD110_10205</name>
</gene>
<protein>
    <submittedName>
        <fullName evidence="8">CoA pyrophosphatase</fullName>
    </submittedName>
</protein>
<evidence type="ECO:0000259" key="7">
    <source>
        <dbReference type="PROSITE" id="PS51462"/>
    </source>
</evidence>
<dbReference type="CDD" id="cd03426">
    <property type="entry name" value="NUDIX_CoAse_Nudt7"/>
    <property type="match status" value="1"/>
</dbReference>
<dbReference type="AlphaFoldDB" id="A0A1P8K3N9"/>
<keyword evidence="6" id="KW-0464">Manganese</keyword>
<keyword evidence="9" id="KW-1185">Reference proteome</keyword>
<dbReference type="PANTHER" id="PTHR12992:SF11">
    <property type="entry name" value="MITOCHONDRIAL COENZYME A DIPHOSPHATASE NUDT8"/>
    <property type="match status" value="1"/>
</dbReference>
<dbReference type="SUPFAM" id="SSF55811">
    <property type="entry name" value="Nudix"/>
    <property type="match status" value="1"/>
</dbReference>
<evidence type="ECO:0000256" key="4">
    <source>
        <dbReference type="ARBA" id="ARBA00022801"/>
    </source>
</evidence>
<comment type="cofactor">
    <cofactor evidence="2">
        <name>Mg(2+)</name>
        <dbReference type="ChEBI" id="CHEBI:18420"/>
    </cofactor>
</comment>
<feature type="domain" description="Nudix hydrolase" evidence="7">
    <location>
        <begin position="65"/>
        <end position="199"/>
    </location>
</feature>
<organism evidence="8 9">
    <name type="scientific">Rhodoferax koreensis</name>
    <dbReference type="NCBI Taxonomy" id="1842727"/>
    <lineage>
        <taxon>Bacteria</taxon>
        <taxon>Pseudomonadati</taxon>
        <taxon>Pseudomonadota</taxon>
        <taxon>Betaproteobacteria</taxon>
        <taxon>Burkholderiales</taxon>
        <taxon>Comamonadaceae</taxon>
        <taxon>Rhodoferax</taxon>
    </lineage>
</organism>
<evidence type="ECO:0000313" key="9">
    <source>
        <dbReference type="Proteomes" id="UP000186609"/>
    </source>
</evidence>
<sequence length="238" mass="26436">MPAFTPLSKLPHFDPRRVPSLGTDAHLPAIGPQLLTPEALLHRFHAPPAWQPEVIFEKRFSDRAEMRAAVLMALVMRGPARDELTVLLTERAAHMNTHSGQVAFPGGKVDEGDADVAATALREAKEEVDLDAGFIEVIGRMPLYTTGTAFTVTPVVALVRPGFQLRANPSEVADVFEVPLAFLMNPANHHRHVFEWTSEAGPERREWFSMTYADAHGERFIWGATAAMLRNFYRFLAA</sequence>
<dbReference type="PANTHER" id="PTHR12992">
    <property type="entry name" value="NUDIX HYDROLASE"/>
    <property type="match status" value="1"/>
</dbReference>
<evidence type="ECO:0000256" key="5">
    <source>
        <dbReference type="ARBA" id="ARBA00022842"/>
    </source>
</evidence>
<dbReference type="OrthoDB" id="9802805at2"/>
<dbReference type="GO" id="GO:0010945">
    <property type="term" value="F:coenzyme A diphosphatase activity"/>
    <property type="evidence" value="ECO:0007669"/>
    <property type="project" value="InterPro"/>
</dbReference>
<dbReference type="GO" id="GO:0046872">
    <property type="term" value="F:metal ion binding"/>
    <property type="evidence" value="ECO:0007669"/>
    <property type="project" value="UniProtKB-KW"/>
</dbReference>
<evidence type="ECO:0000313" key="8">
    <source>
        <dbReference type="EMBL" id="APW40607.1"/>
    </source>
</evidence>
<dbReference type="STRING" id="1842727.RD110_10205"/>
<keyword evidence="3" id="KW-0479">Metal-binding</keyword>
<dbReference type="KEGG" id="rhy:RD110_10205"/>
<dbReference type="InterPro" id="IPR015797">
    <property type="entry name" value="NUDIX_hydrolase-like_dom_sf"/>
</dbReference>
<reference evidence="8 9" key="1">
    <citation type="submission" date="2017-01" db="EMBL/GenBank/DDBJ databases">
        <authorList>
            <person name="Mah S.A."/>
            <person name="Swanson W.J."/>
            <person name="Moy G.W."/>
            <person name="Vacquier V.D."/>
        </authorList>
    </citation>
    <scope>NUCLEOTIDE SEQUENCE [LARGE SCALE GENOMIC DNA]</scope>
    <source>
        <strain evidence="8 9">DCY110</strain>
    </source>
</reference>
<evidence type="ECO:0000256" key="2">
    <source>
        <dbReference type="ARBA" id="ARBA00001946"/>
    </source>
</evidence>
<dbReference type="EMBL" id="CP019236">
    <property type="protein sequence ID" value="APW40607.1"/>
    <property type="molecule type" value="Genomic_DNA"/>
</dbReference>
<dbReference type="Proteomes" id="UP000186609">
    <property type="component" value="Chromosome"/>
</dbReference>
<dbReference type="InterPro" id="IPR000086">
    <property type="entry name" value="NUDIX_hydrolase_dom"/>
</dbReference>
<accession>A0A1P8K3N9</accession>
<dbReference type="PROSITE" id="PS51462">
    <property type="entry name" value="NUDIX"/>
    <property type="match status" value="1"/>
</dbReference>
<evidence type="ECO:0000256" key="6">
    <source>
        <dbReference type="ARBA" id="ARBA00023211"/>
    </source>
</evidence>